<dbReference type="Proteomes" id="UP000032120">
    <property type="component" value="Unassembled WGS sequence"/>
</dbReference>
<dbReference type="EMBL" id="JXSQ01000013">
    <property type="protein sequence ID" value="KIP52292.1"/>
    <property type="molecule type" value="Genomic_DNA"/>
</dbReference>
<dbReference type="InterPro" id="IPR000182">
    <property type="entry name" value="GNAT_dom"/>
</dbReference>
<accession>A0A0D0IMB0</accession>
<organism evidence="7 8">
    <name type="scientific">Leucobacter komagatae</name>
    <dbReference type="NCBI Taxonomy" id="55969"/>
    <lineage>
        <taxon>Bacteria</taxon>
        <taxon>Bacillati</taxon>
        <taxon>Actinomycetota</taxon>
        <taxon>Actinomycetes</taxon>
        <taxon>Micrococcales</taxon>
        <taxon>Microbacteriaceae</taxon>
        <taxon>Leucobacter</taxon>
    </lineage>
</organism>
<sequence length="148" mass="16037">MRDATLADLDEIARLEAALFGDDAWSREMVREELAGEHRRYLVLADADGALHGYAGVLVLGSDGDIQTIAVAPELRGAGYGRALMDELLDEAGRRGAAQVFLEVRADNPVARGLYGSLGFAEIGVRANYYQPSGVDAIVMLLQMKERQ</sequence>
<dbReference type="GO" id="GO:0005737">
    <property type="term" value="C:cytoplasm"/>
    <property type="evidence" value="ECO:0007669"/>
    <property type="project" value="UniProtKB-SubCell"/>
</dbReference>
<evidence type="ECO:0000256" key="2">
    <source>
        <dbReference type="ARBA" id="ARBA00022490"/>
    </source>
</evidence>
<keyword evidence="3" id="KW-0808">Transferase</keyword>
<comment type="function">
    <text evidence="5">Acetylates the N-terminal alanine of ribosomal protein bS18.</text>
</comment>
<keyword evidence="7" id="KW-0687">Ribonucleoprotein</keyword>
<dbReference type="NCBIfam" id="TIGR01575">
    <property type="entry name" value="rimI"/>
    <property type="match status" value="1"/>
</dbReference>
<reference evidence="7 8" key="1">
    <citation type="submission" date="2015-01" db="EMBL/GenBank/DDBJ databases">
        <title>Draft genome sequence of Leucobacter komagatae strain VKM ST2845.</title>
        <authorList>
            <person name="Karlyshev A.V."/>
            <person name="Kudryashova E.B."/>
        </authorList>
    </citation>
    <scope>NUCLEOTIDE SEQUENCE [LARGE SCALE GENOMIC DNA]</scope>
    <source>
        <strain evidence="7 8">VKM ST2845</strain>
    </source>
</reference>
<dbReference type="SUPFAM" id="SSF55729">
    <property type="entry name" value="Acyl-CoA N-acyltransferases (Nat)"/>
    <property type="match status" value="1"/>
</dbReference>
<keyword evidence="4" id="KW-0012">Acyltransferase</keyword>
<dbReference type="CDD" id="cd04301">
    <property type="entry name" value="NAT_SF"/>
    <property type="match status" value="1"/>
</dbReference>
<keyword evidence="7" id="KW-0689">Ribosomal protein</keyword>
<feature type="domain" description="N-acetyltransferase" evidence="6">
    <location>
        <begin position="1"/>
        <end position="145"/>
    </location>
</feature>
<protein>
    <recommendedName>
        <fullName evidence="5">[Ribosomal protein bS18]-alanine N-acetyltransferase</fullName>
        <ecNumber evidence="5">2.3.1.266</ecNumber>
    </recommendedName>
</protein>
<evidence type="ECO:0000259" key="6">
    <source>
        <dbReference type="PROSITE" id="PS51186"/>
    </source>
</evidence>
<proteinExistence type="inferred from homology"/>
<evidence type="ECO:0000313" key="8">
    <source>
        <dbReference type="Proteomes" id="UP000032120"/>
    </source>
</evidence>
<dbReference type="GO" id="GO:0005840">
    <property type="term" value="C:ribosome"/>
    <property type="evidence" value="ECO:0007669"/>
    <property type="project" value="UniProtKB-KW"/>
</dbReference>
<dbReference type="PANTHER" id="PTHR43420">
    <property type="entry name" value="ACETYLTRANSFERASE"/>
    <property type="match status" value="1"/>
</dbReference>
<keyword evidence="2 5" id="KW-0963">Cytoplasm</keyword>
<dbReference type="PROSITE" id="PS51186">
    <property type="entry name" value="GNAT"/>
    <property type="match status" value="1"/>
</dbReference>
<dbReference type="PANTHER" id="PTHR43420:SF44">
    <property type="entry name" value="ACETYLTRANSFERASE YPEA"/>
    <property type="match status" value="1"/>
</dbReference>
<evidence type="ECO:0000313" key="7">
    <source>
        <dbReference type="EMBL" id="KIP52292.1"/>
    </source>
</evidence>
<evidence type="ECO:0000256" key="4">
    <source>
        <dbReference type="ARBA" id="ARBA00023315"/>
    </source>
</evidence>
<dbReference type="InterPro" id="IPR016181">
    <property type="entry name" value="Acyl_CoA_acyltransferase"/>
</dbReference>
<evidence type="ECO:0000256" key="3">
    <source>
        <dbReference type="ARBA" id="ARBA00022679"/>
    </source>
</evidence>
<comment type="similarity">
    <text evidence="1 5">Belongs to the acetyltransferase family. RimI subfamily.</text>
</comment>
<dbReference type="GO" id="GO:0008999">
    <property type="term" value="F:protein-N-terminal-alanine acetyltransferase activity"/>
    <property type="evidence" value="ECO:0007669"/>
    <property type="project" value="UniProtKB-EC"/>
</dbReference>
<comment type="subcellular location">
    <subcellularLocation>
        <location evidence="5">Cytoplasm</location>
    </subcellularLocation>
</comment>
<evidence type="ECO:0000256" key="1">
    <source>
        <dbReference type="ARBA" id="ARBA00005395"/>
    </source>
</evidence>
<dbReference type="AlphaFoldDB" id="A0A0D0IMB0"/>
<comment type="caution">
    <text evidence="7">The sequence shown here is derived from an EMBL/GenBank/DDBJ whole genome shotgun (WGS) entry which is preliminary data.</text>
</comment>
<evidence type="ECO:0000256" key="5">
    <source>
        <dbReference type="RuleBase" id="RU363094"/>
    </source>
</evidence>
<keyword evidence="8" id="KW-1185">Reference proteome</keyword>
<dbReference type="InterPro" id="IPR006464">
    <property type="entry name" value="AcTrfase_RimI/Ard1"/>
</dbReference>
<gene>
    <name evidence="7" type="ORF">SD72_10360</name>
</gene>
<dbReference type="Pfam" id="PF00583">
    <property type="entry name" value="Acetyltransf_1"/>
    <property type="match status" value="1"/>
</dbReference>
<dbReference type="OrthoDB" id="529907at2"/>
<dbReference type="EC" id="2.3.1.266" evidence="5"/>
<dbReference type="Gene3D" id="3.40.630.30">
    <property type="match status" value="1"/>
</dbReference>
<name>A0A0D0IMB0_9MICO</name>
<dbReference type="InterPro" id="IPR050680">
    <property type="entry name" value="YpeA/RimI_acetyltransf"/>
</dbReference>
<comment type="catalytic activity">
    <reaction evidence="5">
        <text>N-terminal L-alanyl-[ribosomal protein bS18] + acetyl-CoA = N-terminal N(alpha)-acetyl-L-alanyl-[ribosomal protein bS18] + CoA + H(+)</text>
        <dbReference type="Rhea" id="RHEA:43756"/>
        <dbReference type="Rhea" id="RHEA-COMP:10676"/>
        <dbReference type="Rhea" id="RHEA-COMP:10677"/>
        <dbReference type="ChEBI" id="CHEBI:15378"/>
        <dbReference type="ChEBI" id="CHEBI:57287"/>
        <dbReference type="ChEBI" id="CHEBI:57288"/>
        <dbReference type="ChEBI" id="CHEBI:64718"/>
        <dbReference type="ChEBI" id="CHEBI:83683"/>
        <dbReference type="EC" id="2.3.1.266"/>
    </reaction>
</comment>